<evidence type="ECO:0000259" key="1">
    <source>
        <dbReference type="PROSITE" id="PS51186"/>
    </source>
</evidence>
<dbReference type="Gene3D" id="3.40.630.30">
    <property type="match status" value="1"/>
</dbReference>
<dbReference type="GO" id="GO:0016747">
    <property type="term" value="F:acyltransferase activity, transferring groups other than amino-acyl groups"/>
    <property type="evidence" value="ECO:0007669"/>
    <property type="project" value="InterPro"/>
</dbReference>
<dbReference type="Pfam" id="PF00583">
    <property type="entry name" value="Acetyltransf_1"/>
    <property type="match status" value="1"/>
</dbReference>
<dbReference type="EMBL" id="LBVS01000011">
    <property type="protein sequence ID" value="KKQ90525.1"/>
    <property type="molecule type" value="Genomic_DNA"/>
</dbReference>
<proteinExistence type="predicted"/>
<gene>
    <name evidence="2" type="ORF">UT15_C0011G0007</name>
</gene>
<dbReference type="InterPro" id="IPR000182">
    <property type="entry name" value="GNAT_dom"/>
</dbReference>
<organism evidence="2 3">
    <name type="scientific">Berkelbacteria bacterium GW2011_GWA1_39_10</name>
    <dbReference type="NCBI Taxonomy" id="1618332"/>
    <lineage>
        <taxon>Bacteria</taxon>
        <taxon>Candidatus Berkelbacteria</taxon>
    </lineage>
</organism>
<evidence type="ECO:0000313" key="2">
    <source>
        <dbReference type="EMBL" id="KKQ90525.1"/>
    </source>
</evidence>
<dbReference type="CDD" id="cd04301">
    <property type="entry name" value="NAT_SF"/>
    <property type="match status" value="1"/>
</dbReference>
<comment type="caution">
    <text evidence="2">The sequence shown here is derived from an EMBL/GenBank/DDBJ whole genome shotgun (WGS) entry which is preliminary data.</text>
</comment>
<dbReference type="PANTHER" id="PTHR43415">
    <property type="entry name" value="SPERMIDINE N(1)-ACETYLTRANSFERASE"/>
    <property type="match status" value="1"/>
</dbReference>
<evidence type="ECO:0000313" key="3">
    <source>
        <dbReference type="Proteomes" id="UP000033862"/>
    </source>
</evidence>
<name>A0A0G0LRA4_9BACT</name>
<dbReference type="InterPro" id="IPR016181">
    <property type="entry name" value="Acyl_CoA_acyltransferase"/>
</dbReference>
<dbReference type="PROSITE" id="PS51186">
    <property type="entry name" value="GNAT"/>
    <property type="match status" value="1"/>
</dbReference>
<dbReference type="PANTHER" id="PTHR43415:SF3">
    <property type="entry name" value="GNAT-FAMILY ACETYLTRANSFERASE"/>
    <property type="match status" value="1"/>
</dbReference>
<dbReference type="Proteomes" id="UP000033862">
    <property type="component" value="Unassembled WGS sequence"/>
</dbReference>
<dbReference type="AlphaFoldDB" id="A0A0G0LRA4"/>
<keyword evidence="2" id="KW-0808">Transferase</keyword>
<dbReference type="SUPFAM" id="SSF55729">
    <property type="entry name" value="Acyl-CoA N-acyltransferases (Nat)"/>
    <property type="match status" value="1"/>
</dbReference>
<reference evidence="2 3" key="1">
    <citation type="journal article" date="2015" name="Nature">
        <title>rRNA introns, odd ribosomes, and small enigmatic genomes across a large radiation of phyla.</title>
        <authorList>
            <person name="Brown C.T."/>
            <person name="Hug L.A."/>
            <person name="Thomas B.C."/>
            <person name="Sharon I."/>
            <person name="Castelle C.J."/>
            <person name="Singh A."/>
            <person name="Wilkins M.J."/>
            <person name="Williams K.H."/>
            <person name="Banfield J.F."/>
        </authorList>
    </citation>
    <scope>NUCLEOTIDE SEQUENCE [LARGE SCALE GENOMIC DNA]</scope>
</reference>
<accession>A0A0G0LRA4</accession>
<dbReference type="STRING" id="1618332.UT15_C0011G0007"/>
<sequence>MFSNKPLMKFMSKSGKEIEIYEPSLDRLDQILKFVNDLSKEDTFLSFIPEKPITKIEEELWLKSVLNNIKYKKAYVIWAICNDKIVGSCDVYQGGTARDKHVGKIGIMVDKNFRREGIGSFLLNLIIEHAKNMEMNIVSLTVFSDNNPAISFYKKVGFKEWGRLPNGLFRKNRFSDSVKMYKEL</sequence>
<feature type="domain" description="N-acetyltransferase" evidence="1">
    <location>
        <begin position="18"/>
        <end position="184"/>
    </location>
</feature>
<protein>
    <submittedName>
        <fullName evidence="2">GCN5-related N-acetyltransferase</fullName>
    </submittedName>
</protein>